<feature type="compositionally biased region" description="Low complexity" evidence="1">
    <location>
        <begin position="337"/>
        <end position="349"/>
    </location>
</feature>
<sequence length="1090" mass="122951">SSRSSIYEHNMATKSDFAQKLLHDLRLKKERMSTSQKSGHSNLMARALRLSNLVETVEVVLQTFILLKRFSPPQVGSKTPNSQRMYRGSKSANTVESSNQIVPIGRGQSSGQVGDLSMALLFALENGGKLGMMDSSGNSSVLGFLPQIGRRSLDLEKMQRTSTFVKHRPSTSQFPTLSHLHIKEISKGVQNLNQILKACSSDHNFNRYSIVVGKELLKGAKDLEESLKMLVNLQEASEYMTNPQRKNRITLLEEDEEDEANTPKLAEKMQLDLPRFSFDKPTRNSHSAKKVAKTDLKQRPMALTYLMDTPSIPRKQASSTSELVPQLRPNVRSLPTSFEPKSNSSSSQSKSEKGRISNVIAKLMGMEELPEKVESHARRKESSSRQKEGTGFKAAYATDKNAGPKVKETDYLAPIEKKELLQVNKMPPSRDATILLKAENFQFSQRTNSEMAARDAKPHRMDFEKQKKANAVSGSKKATITTDEQQNSSSQANLISENLYISQEKERGLEFTKQESRKGEIMELVLMDELQQKVPTKHRSPEVAKTLQDKFVHKESTLQKDYKIVDRVMASNQKPREDHRLHHEMLLKPGPQEEKHQAGKREQRITEKNFQGRKHKGNLTNSKVSPKPKHGATSFQRTQPHTNQKESSKRNFTGSIYAMPSKELPDNQYQEVRIGDESSTDRDTIPTKNVLNRNLDQKAPPREQGSKLERANGTMRPHMQEKLVIVPTRATKVGPMQLPRSPNPQKIDIVVLAKKGTSNNLVRPLKHHIPTTEEAKQKRHGSKQSKETEGFTNGSNKSEANVQLESGAEQMHTEADKIIGSNTSGRDEQQRPKVVNTSTSNDNSQDLTSDGCADFSDVQGQSPDFGEDPEITSQNTSANPREAVSFDITGGNDSCHHSEHKHKKVSSWATQELLTEDEKHLKEIVIKSPLFLNTAEALFKLNIPVGILHGSDHNFQHEDIKLISDCGCEVMNRKGRRQELGVHPCVKVSISYKKVRSLDDLVKQLNKDFERLKFYNRGGSDEYDAADYLHQMLERDIQNRYPDLNSLWDFGWNDVMFALDDQDDVIRNVEKQVLNGLLDEITQDILHENA</sequence>
<evidence type="ECO:0000313" key="2">
    <source>
        <dbReference type="EMBL" id="KAK3038117.1"/>
    </source>
</evidence>
<evidence type="ECO:0000313" key="3">
    <source>
        <dbReference type="Proteomes" id="UP001188597"/>
    </source>
</evidence>
<feature type="region of interest" description="Disordered" evidence="1">
    <location>
        <begin position="571"/>
        <end position="706"/>
    </location>
</feature>
<dbReference type="PANTHER" id="PTHR34282">
    <property type="entry name" value="OS01G0228800 PROTEIN-RELATED"/>
    <property type="match status" value="1"/>
</dbReference>
<dbReference type="Proteomes" id="UP001188597">
    <property type="component" value="Unassembled WGS sequence"/>
</dbReference>
<evidence type="ECO:0008006" key="4">
    <source>
        <dbReference type="Google" id="ProtNLM"/>
    </source>
</evidence>
<feature type="compositionally biased region" description="Basic and acidic residues" evidence="1">
    <location>
        <begin position="369"/>
        <end position="390"/>
    </location>
</feature>
<feature type="compositionally biased region" description="Basic and acidic residues" evidence="1">
    <location>
        <begin position="673"/>
        <end position="685"/>
    </location>
</feature>
<comment type="caution">
    <text evidence="2">The sequence shown here is derived from an EMBL/GenBank/DDBJ whole genome shotgun (WGS) entry which is preliminary data.</text>
</comment>
<accession>A0AA89BIS3</accession>
<organism evidence="2 3">
    <name type="scientific">Escallonia herrerae</name>
    <dbReference type="NCBI Taxonomy" id="1293975"/>
    <lineage>
        <taxon>Eukaryota</taxon>
        <taxon>Viridiplantae</taxon>
        <taxon>Streptophyta</taxon>
        <taxon>Embryophyta</taxon>
        <taxon>Tracheophyta</taxon>
        <taxon>Spermatophyta</taxon>
        <taxon>Magnoliopsida</taxon>
        <taxon>eudicotyledons</taxon>
        <taxon>Gunneridae</taxon>
        <taxon>Pentapetalae</taxon>
        <taxon>asterids</taxon>
        <taxon>campanulids</taxon>
        <taxon>Escalloniales</taxon>
        <taxon>Escalloniaceae</taxon>
        <taxon>Escallonia</taxon>
    </lineage>
</organism>
<gene>
    <name evidence="2" type="ORF">RJ639_029571</name>
</gene>
<feature type="compositionally biased region" description="Polar residues" evidence="1">
    <location>
        <begin position="633"/>
        <end position="642"/>
    </location>
</feature>
<feature type="region of interest" description="Disordered" evidence="1">
    <location>
        <begin position="309"/>
        <end position="392"/>
    </location>
</feature>
<feature type="region of interest" description="Disordered" evidence="1">
    <location>
        <begin position="459"/>
        <end position="491"/>
    </location>
</feature>
<feature type="compositionally biased region" description="Polar residues" evidence="1">
    <location>
        <begin position="472"/>
        <end position="491"/>
    </location>
</feature>
<proteinExistence type="predicted"/>
<feature type="non-terminal residue" evidence="2">
    <location>
        <position position="1"/>
    </location>
</feature>
<protein>
    <recommendedName>
        <fullName evidence="4">DUF3741 domain-containing protein</fullName>
    </recommendedName>
</protein>
<feature type="compositionally biased region" description="Polar residues" evidence="1">
    <location>
        <begin position="835"/>
        <end position="848"/>
    </location>
</feature>
<feature type="compositionally biased region" description="Basic and acidic residues" evidence="1">
    <location>
        <begin position="695"/>
        <end position="706"/>
    </location>
</feature>
<feature type="region of interest" description="Disordered" evidence="1">
    <location>
        <begin position="765"/>
        <end position="902"/>
    </location>
</feature>
<reference evidence="2" key="1">
    <citation type="submission" date="2022-12" db="EMBL/GenBank/DDBJ databases">
        <title>Draft genome assemblies for two species of Escallonia (Escalloniales).</title>
        <authorList>
            <person name="Chanderbali A."/>
            <person name="Dervinis C."/>
            <person name="Anghel I."/>
            <person name="Soltis D."/>
            <person name="Soltis P."/>
            <person name="Zapata F."/>
        </authorList>
    </citation>
    <scope>NUCLEOTIDE SEQUENCE</scope>
    <source>
        <strain evidence="2">UCBG64.0493</strain>
        <tissue evidence="2">Leaf</tissue>
    </source>
</reference>
<feature type="compositionally biased region" description="Polar residues" evidence="1">
    <location>
        <begin position="790"/>
        <end position="804"/>
    </location>
</feature>
<feature type="compositionally biased region" description="Basic and acidic residues" evidence="1">
    <location>
        <begin position="574"/>
        <end position="607"/>
    </location>
</feature>
<dbReference type="AlphaFoldDB" id="A0AA89BIS3"/>
<keyword evidence="3" id="KW-1185">Reference proteome</keyword>
<dbReference type="PANTHER" id="PTHR34282:SF1">
    <property type="entry name" value="DUF3741 DOMAIN-CONTAINING PROTEIN"/>
    <property type="match status" value="1"/>
</dbReference>
<evidence type="ECO:0000256" key="1">
    <source>
        <dbReference type="SAM" id="MobiDB-lite"/>
    </source>
</evidence>
<feature type="region of interest" description="Disordered" evidence="1">
    <location>
        <begin position="276"/>
        <end position="296"/>
    </location>
</feature>
<name>A0AA89BIS3_9ASTE</name>
<dbReference type="EMBL" id="JAVXUP010000104">
    <property type="protein sequence ID" value="KAK3038117.1"/>
    <property type="molecule type" value="Genomic_DNA"/>
</dbReference>